<dbReference type="Proteomes" id="UP000824998">
    <property type="component" value="Unassembled WGS sequence"/>
</dbReference>
<feature type="domain" description="2EXR" evidence="1">
    <location>
        <begin position="10"/>
        <end position="92"/>
    </location>
</feature>
<reference evidence="2" key="1">
    <citation type="journal article" date="2021" name="IMA Fungus">
        <title>Genomic characterization of three marine fungi, including Emericellopsis atlantica sp. nov. with signatures of a generalist lifestyle and marine biomass degradation.</title>
        <authorList>
            <person name="Hagestad O.C."/>
            <person name="Hou L."/>
            <person name="Andersen J.H."/>
            <person name="Hansen E.H."/>
            <person name="Altermark B."/>
            <person name="Li C."/>
            <person name="Kuhnert E."/>
            <person name="Cox R.J."/>
            <person name="Crous P.W."/>
            <person name="Spatafora J.W."/>
            <person name="Lail K."/>
            <person name="Amirebrahimi M."/>
            <person name="Lipzen A."/>
            <person name="Pangilinan J."/>
            <person name="Andreopoulos W."/>
            <person name="Hayes R.D."/>
            <person name="Ng V."/>
            <person name="Grigoriev I.V."/>
            <person name="Jackson S.A."/>
            <person name="Sutton T.D.S."/>
            <person name="Dobson A.D.W."/>
            <person name="Rama T."/>
        </authorList>
    </citation>
    <scope>NUCLEOTIDE SEQUENCE</scope>
    <source>
        <strain evidence="2">TRa018bII</strain>
    </source>
</reference>
<dbReference type="PANTHER" id="PTHR35910">
    <property type="entry name" value="2EXR DOMAIN-CONTAINING PROTEIN"/>
    <property type="match status" value="1"/>
</dbReference>
<dbReference type="EMBL" id="MU251369">
    <property type="protein sequence ID" value="KAG9238485.1"/>
    <property type="molecule type" value="Genomic_DNA"/>
</dbReference>
<sequence length="250" mass="29475">MPNSSTPTSFHLFPSLVPELRLKIWRHACESPRTVTVRYDLERDHCLTTSRPPSVLQACHESREETLKIIRLYFGTHTSPPTTYFNPYQDTLYLPRHREMGYDDTLRDFRKLVRDDEGALDEIKRVAIDSVDLDIKRPWESYNKASFLRGFSNLEEVILVMPGDKIRLEEHVEFVSARDDTEKLLRTWVTFRQAFNMEETMLERMCNDMGRDYQLWTLPTVRLRAKTRARVQRKSIDVEETVAKLSGLMM</sequence>
<comment type="caution">
    <text evidence="2">The sequence shown here is derived from an EMBL/GenBank/DDBJ whole genome shotgun (WGS) entry which is preliminary data.</text>
</comment>
<protein>
    <recommendedName>
        <fullName evidence="1">2EXR domain-containing protein</fullName>
    </recommendedName>
</protein>
<dbReference type="AlphaFoldDB" id="A0A9P8C9I1"/>
<dbReference type="InterPro" id="IPR045518">
    <property type="entry name" value="2EXR"/>
</dbReference>
<proteinExistence type="predicted"/>
<accession>A0A9P8C9I1</accession>
<gene>
    <name evidence="2" type="ORF">BJ875DRAFT_40012</name>
</gene>
<evidence type="ECO:0000259" key="1">
    <source>
        <dbReference type="Pfam" id="PF20150"/>
    </source>
</evidence>
<evidence type="ECO:0000313" key="2">
    <source>
        <dbReference type="EMBL" id="KAG9238485.1"/>
    </source>
</evidence>
<dbReference type="Pfam" id="PF20150">
    <property type="entry name" value="2EXR"/>
    <property type="match status" value="1"/>
</dbReference>
<keyword evidence="3" id="KW-1185">Reference proteome</keyword>
<name>A0A9P8C9I1_9HELO</name>
<dbReference type="PANTHER" id="PTHR35910:SF6">
    <property type="entry name" value="2EXR DOMAIN-CONTAINING PROTEIN"/>
    <property type="match status" value="1"/>
</dbReference>
<dbReference type="OrthoDB" id="3513892at2759"/>
<organism evidence="2 3">
    <name type="scientific">Amylocarpus encephaloides</name>
    <dbReference type="NCBI Taxonomy" id="45428"/>
    <lineage>
        <taxon>Eukaryota</taxon>
        <taxon>Fungi</taxon>
        <taxon>Dikarya</taxon>
        <taxon>Ascomycota</taxon>
        <taxon>Pezizomycotina</taxon>
        <taxon>Leotiomycetes</taxon>
        <taxon>Helotiales</taxon>
        <taxon>Helotiales incertae sedis</taxon>
        <taxon>Amylocarpus</taxon>
    </lineage>
</organism>
<evidence type="ECO:0000313" key="3">
    <source>
        <dbReference type="Proteomes" id="UP000824998"/>
    </source>
</evidence>